<feature type="transmembrane region" description="Helical" evidence="1">
    <location>
        <begin position="248"/>
        <end position="268"/>
    </location>
</feature>
<feature type="transmembrane region" description="Helical" evidence="1">
    <location>
        <begin position="45"/>
        <end position="66"/>
    </location>
</feature>
<keyword evidence="1" id="KW-1133">Transmembrane helix</keyword>
<feature type="transmembrane region" description="Helical" evidence="1">
    <location>
        <begin position="72"/>
        <end position="98"/>
    </location>
</feature>
<keyword evidence="3" id="KW-1185">Reference proteome</keyword>
<organism evidence="2 3">
    <name type="scientific">Ferrovibrio xuzhouensis</name>
    <dbReference type="NCBI Taxonomy" id="1576914"/>
    <lineage>
        <taxon>Bacteria</taxon>
        <taxon>Pseudomonadati</taxon>
        <taxon>Pseudomonadota</taxon>
        <taxon>Alphaproteobacteria</taxon>
        <taxon>Rhodospirillales</taxon>
        <taxon>Rhodospirillaceae</taxon>
        <taxon>Ferrovibrio</taxon>
    </lineage>
</organism>
<evidence type="ECO:0000313" key="3">
    <source>
        <dbReference type="Proteomes" id="UP001595711"/>
    </source>
</evidence>
<reference evidence="3" key="1">
    <citation type="journal article" date="2019" name="Int. J. Syst. Evol. Microbiol.">
        <title>The Global Catalogue of Microorganisms (GCM) 10K type strain sequencing project: providing services to taxonomists for standard genome sequencing and annotation.</title>
        <authorList>
            <consortium name="The Broad Institute Genomics Platform"/>
            <consortium name="The Broad Institute Genome Sequencing Center for Infectious Disease"/>
            <person name="Wu L."/>
            <person name="Ma J."/>
        </authorList>
    </citation>
    <scope>NUCLEOTIDE SEQUENCE [LARGE SCALE GENOMIC DNA]</scope>
    <source>
        <strain evidence="3">KCTC 42182</strain>
    </source>
</reference>
<feature type="transmembrane region" description="Helical" evidence="1">
    <location>
        <begin position="166"/>
        <end position="186"/>
    </location>
</feature>
<sequence length="283" mass="29351">MTTDLLAQGHSIWADLAWLAIPARGLATAVFVGGVIWLMERASPFIGGIVLALPIVTAPAYVFLLLQDDPDFAAHAALGSLATVGAVLLFLVTVIALLRRFPMTVALPCGLLVWLLSGLVIRQLPALLPVSLAVFALAALIAWRTGSSVPLTAPAARGRSPLYETVLRGIAAGLLVALVSGASALLGPRLTGILSSFPVALLVVCSFMPRRLERTGMRAALRATQIGLASHVPFFLSMTLLAPRLGGGPAVVIGITGSLAVALTLGLLRRAVLRRQAVKSAAA</sequence>
<evidence type="ECO:0000256" key="1">
    <source>
        <dbReference type="SAM" id="Phobius"/>
    </source>
</evidence>
<protein>
    <submittedName>
        <fullName evidence="2">Uncharacterized protein</fullName>
    </submittedName>
</protein>
<evidence type="ECO:0000313" key="2">
    <source>
        <dbReference type="EMBL" id="MFC3676008.1"/>
    </source>
</evidence>
<comment type="caution">
    <text evidence="2">The sequence shown here is derived from an EMBL/GenBank/DDBJ whole genome shotgun (WGS) entry which is preliminary data.</text>
</comment>
<proteinExistence type="predicted"/>
<dbReference type="RefSeq" id="WP_379725814.1">
    <property type="nucleotide sequence ID" value="NZ_JBHRYJ010000002.1"/>
</dbReference>
<keyword evidence="1" id="KW-0812">Transmembrane</keyword>
<feature type="transmembrane region" description="Helical" evidence="1">
    <location>
        <begin position="127"/>
        <end position="145"/>
    </location>
</feature>
<feature type="transmembrane region" description="Helical" evidence="1">
    <location>
        <begin position="16"/>
        <end position="38"/>
    </location>
</feature>
<dbReference type="Proteomes" id="UP001595711">
    <property type="component" value="Unassembled WGS sequence"/>
</dbReference>
<accession>A0ABV7VER0</accession>
<gene>
    <name evidence="2" type="ORF">ACFOOQ_10675</name>
</gene>
<feature type="transmembrane region" description="Helical" evidence="1">
    <location>
        <begin position="105"/>
        <end position="121"/>
    </location>
</feature>
<feature type="transmembrane region" description="Helical" evidence="1">
    <location>
        <begin position="192"/>
        <end position="208"/>
    </location>
</feature>
<keyword evidence="1" id="KW-0472">Membrane</keyword>
<feature type="transmembrane region" description="Helical" evidence="1">
    <location>
        <begin position="220"/>
        <end position="242"/>
    </location>
</feature>
<name>A0ABV7VER0_9PROT</name>
<dbReference type="EMBL" id="JBHRYJ010000002">
    <property type="protein sequence ID" value="MFC3676008.1"/>
    <property type="molecule type" value="Genomic_DNA"/>
</dbReference>